<comment type="caution">
    <text evidence="1">The sequence shown here is derived from an EMBL/GenBank/DDBJ whole genome shotgun (WGS) entry which is preliminary data.</text>
</comment>
<dbReference type="NCBIfam" id="TIGR01451">
    <property type="entry name" value="B_ant_repeat"/>
    <property type="match status" value="1"/>
</dbReference>
<dbReference type="Gene3D" id="2.60.40.740">
    <property type="match status" value="1"/>
</dbReference>
<dbReference type="OrthoDB" id="2311396at2"/>
<reference evidence="1 2" key="1">
    <citation type="submission" date="2017-05" db="EMBL/GenBank/DDBJ databases">
        <title>Lactobacillus nurukis nov., sp. nov., isolated from nuruk.</title>
        <authorList>
            <person name="Kim S.-J."/>
        </authorList>
    </citation>
    <scope>NUCLEOTIDE SEQUENCE [LARGE SCALE GENOMIC DNA]</scope>
    <source>
        <strain evidence="1 2">SYF10-1a</strain>
    </source>
</reference>
<accession>A0A2N7ASJ3</accession>
<dbReference type="EMBL" id="NIPR01000043">
    <property type="protein sequence ID" value="PMD68325.1"/>
    <property type="molecule type" value="Genomic_DNA"/>
</dbReference>
<name>A0A2N7ASJ3_9LACO</name>
<organism evidence="1 2">
    <name type="scientific">Companilactobacillus nuruki</name>
    <dbReference type="NCBI Taxonomy" id="1993540"/>
    <lineage>
        <taxon>Bacteria</taxon>
        <taxon>Bacillati</taxon>
        <taxon>Bacillota</taxon>
        <taxon>Bacilli</taxon>
        <taxon>Lactobacillales</taxon>
        <taxon>Lactobacillaceae</taxon>
        <taxon>Companilactobacillus</taxon>
    </lineage>
</organism>
<proteinExistence type="predicted"/>
<dbReference type="Proteomes" id="UP000235649">
    <property type="component" value="Unassembled WGS sequence"/>
</dbReference>
<keyword evidence="2" id="KW-1185">Reference proteome</keyword>
<dbReference type="AlphaFoldDB" id="A0A2N7ASJ3"/>
<evidence type="ECO:0000313" key="2">
    <source>
        <dbReference type="Proteomes" id="UP000235649"/>
    </source>
</evidence>
<sequence>MRKIIRDLFKTLISILAVICLLMILDKSTTIKVDATEQDVVNNIALIDDGILHQAANSYIGTGGYPERTSDTSLDFAFVNGISALSGTNYGILPKLTYKVFYKGTDANNNPVYKIGGYLSNQRLYAEILLRPSLSGSPIVQRELYLYNPTTESAKSKFQIYYGEDTSIDATGSPAVDDVPLYSMGNDEGLYLYSAKNPATSDAKLYVTNDVKDGFSAYMGKAYSSSINWDSKGKADINAGGAITSPSLKYSGGTTTVDADSFGDNGRLAGSNLLYGIRNGVTYPVVDENHKQNSAYTLRWPMKDKMQPGETLHYASNIGATLAGYSIPNVKKTYTNTTPHSDGLNHLGDKLRFTLTVQNDGLRSSWNFKQIQDAMPTGLTIDPNSASYKWTEMTTSGTGNNQVDTEVTKGSGDIPSSYLLDNKLNFTPNTNITEKGKYYITFDATINSKASGTLTNTANFTGANVTYADGDKSYKASVDIPVAASNFKPDFSNQLRNVSNNDSTFNSTATGEAGNIIEFKSILTSTGSDAMKTGNYVNSVINDNPSNLKLVSGSVSVNGVPQPDSVGTSLSVTGPSATVIFRAEIIGKTQTSISNTALMNNVTTNSGDTYTNLISNPAVLNITEKQPTTSFVEVPSSIDFGSINSSGSERMLLNKKTEGNLIINHSNNSPFQVSVSYDNDINPIKSGDNKLVNDNGTVLFFKQATSDGSTKWTPLSTTAVPIKSDGFDGSYENFSISQYVGLNKWELRVPGTAKSGKYTGQITWSIQDTPQN</sequence>
<protein>
    <submittedName>
        <fullName evidence="1">Cell surface protein</fullName>
    </submittedName>
</protein>
<dbReference type="RefSeq" id="WP_102196690.1">
    <property type="nucleotide sequence ID" value="NZ_NIPR01000043.1"/>
</dbReference>
<gene>
    <name evidence="1" type="ORF">CBP76_09715</name>
</gene>
<dbReference type="InterPro" id="IPR047589">
    <property type="entry name" value="DUF11_rpt"/>
</dbReference>
<evidence type="ECO:0000313" key="1">
    <source>
        <dbReference type="EMBL" id="PMD68325.1"/>
    </source>
</evidence>